<feature type="region of interest" description="Disordered" evidence="1">
    <location>
        <begin position="1"/>
        <end position="32"/>
    </location>
</feature>
<accession>A0A086T5K7</accession>
<reference evidence="3" key="1">
    <citation type="journal article" date="2014" name="Genome Announc.">
        <title>Genome sequence and annotation of Acremonium chrysogenum, producer of the beta-lactam antibiotic cephalosporin C.</title>
        <authorList>
            <person name="Terfehr D."/>
            <person name="Dahlmann T.A."/>
            <person name="Specht T."/>
            <person name="Zadra I."/>
            <person name="Kuernsteiner H."/>
            <person name="Kueck U."/>
        </authorList>
    </citation>
    <scope>NUCLEOTIDE SEQUENCE [LARGE SCALE GENOMIC DNA]</scope>
    <source>
        <strain evidence="3">ATCC 11550 / CBS 779.69 / DSM 880 / IAM 14645 / JCM 23072 / IMI 49137</strain>
    </source>
</reference>
<keyword evidence="3" id="KW-1185">Reference proteome</keyword>
<comment type="caution">
    <text evidence="2">The sequence shown here is derived from an EMBL/GenBank/DDBJ whole genome shotgun (WGS) entry which is preliminary data.</text>
</comment>
<evidence type="ECO:0000313" key="2">
    <source>
        <dbReference type="EMBL" id="KFH44639.1"/>
    </source>
</evidence>
<name>A0A086T5K7_HAPC1</name>
<feature type="compositionally biased region" description="Basic and acidic residues" evidence="1">
    <location>
        <begin position="21"/>
        <end position="32"/>
    </location>
</feature>
<feature type="compositionally biased region" description="Polar residues" evidence="1">
    <location>
        <begin position="8"/>
        <end position="19"/>
    </location>
</feature>
<organism evidence="2 3">
    <name type="scientific">Hapsidospora chrysogenum (strain ATCC 11550 / CBS 779.69 / DSM 880 / IAM 14645 / JCM 23072 / IMI 49137)</name>
    <name type="common">Acremonium chrysogenum</name>
    <dbReference type="NCBI Taxonomy" id="857340"/>
    <lineage>
        <taxon>Eukaryota</taxon>
        <taxon>Fungi</taxon>
        <taxon>Dikarya</taxon>
        <taxon>Ascomycota</taxon>
        <taxon>Pezizomycotina</taxon>
        <taxon>Sordariomycetes</taxon>
        <taxon>Hypocreomycetidae</taxon>
        <taxon>Hypocreales</taxon>
        <taxon>Bionectriaceae</taxon>
        <taxon>Hapsidospora</taxon>
    </lineage>
</organism>
<dbReference type="AlphaFoldDB" id="A0A086T5K7"/>
<dbReference type="Proteomes" id="UP000029964">
    <property type="component" value="Unassembled WGS sequence"/>
</dbReference>
<dbReference type="EMBL" id="JPKY01000045">
    <property type="protein sequence ID" value="KFH44639.1"/>
    <property type="molecule type" value="Genomic_DNA"/>
</dbReference>
<protein>
    <submittedName>
        <fullName evidence="2">Uncharacterized protein</fullName>
    </submittedName>
</protein>
<gene>
    <name evidence="2" type="ORF">ACRE_046020</name>
</gene>
<evidence type="ECO:0000256" key="1">
    <source>
        <dbReference type="SAM" id="MobiDB-lite"/>
    </source>
</evidence>
<dbReference type="HOGENOM" id="CLU_2276617_0_0_1"/>
<sequence length="102" mass="11170">MLVLPTGTGEQPVSNQSPGKSPRDSKPWEADRPYGCGVADGCLRFLACTSVSRDRPQMPDTGSEVLALKGSKLEARATMPDGQKCNEWMVTVAWRTSLSRWE</sequence>
<proteinExistence type="predicted"/>
<evidence type="ECO:0000313" key="3">
    <source>
        <dbReference type="Proteomes" id="UP000029964"/>
    </source>
</evidence>